<evidence type="ECO:0000313" key="8">
    <source>
        <dbReference type="EMBL" id="AZR74939.1"/>
    </source>
</evidence>
<dbReference type="PROSITE" id="PS00216">
    <property type="entry name" value="SUGAR_TRANSPORT_1"/>
    <property type="match status" value="1"/>
</dbReference>
<evidence type="ECO:0000256" key="2">
    <source>
        <dbReference type="ARBA" id="ARBA00022448"/>
    </source>
</evidence>
<feature type="transmembrane region" description="Helical" evidence="6">
    <location>
        <begin position="7"/>
        <end position="29"/>
    </location>
</feature>
<dbReference type="GO" id="GO:0022857">
    <property type="term" value="F:transmembrane transporter activity"/>
    <property type="evidence" value="ECO:0007669"/>
    <property type="project" value="InterPro"/>
</dbReference>
<evidence type="ECO:0000256" key="5">
    <source>
        <dbReference type="ARBA" id="ARBA00023136"/>
    </source>
</evidence>
<feature type="transmembrane region" description="Helical" evidence="6">
    <location>
        <begin position="66"/>
        <end position="83"/>
    </location>
</feature>
<evidence type="ECO:0000313" key="9">
    <source>
        <dbReference type="Proteomes" id="UP000267250"/>
    </source>
</evidence>
<evidence type="ECO:0000256" key="4">
    <source>
        <dbReference type="ARBA" id="ARBA00022989"/>
    </source>
</evidence>
<dbReference type="InterPro" id="IPR053160">
    <property type="entry name" value="MFS_DHA3_Transporter"/>
</dbReference>
<gene>
    <name evidence="8" type="ORF">BBF96_13595</name>
</gene>
<comment type="subcellular location">
    <subcellularLocation>
        <location evidence="1">Cell membrane</location>
        <topology evidence="1">Multi-pass membrane protein</topology>
    </subcellularLocation>
</comment>
<dbReference type="KEGG" id="aft:BBF96_13595"/>
<feature type="transmembrane region" description="Helical" evidence="6">
    <location>
        <begin position="341"/>
        <end position="362"/>
    </location>
</feature>
<dbReference type="PANTHER" id="PTHR23530">
    <property type="entry name" value="TRANSPORT PROTEIN-RELATED"/>
    <property type="match status" value="1"/>
</dbReference>
<sequence>MKKYYYIIVFFQLFITEITGTTFVLYLLYKGLNLFHVNIVVTVFFATILIMEIPTGIIADLYGRRISVSLGFLCFSISGIIFLKSNSFSGFIVAEILAAIGATLQSGALEAWVVDNLKFFNKENIKLELLFSRAGMIRYFAGFFCGLLGAYLANFKYELPWIVSIILCLLITFFTLAIMKEPYFKKKSVNFKNTLSSMKIIIKDSINYGMMNKPILIFFIIEILISFSNSAGNTFQQPRLVSLSGHGIWIFGWIKGIYSIFLMSGSWLIGYLSKKHKDHYQLIFYSCFMTGFWLILSGVFNSFASVLTVFLIYEIGRGMYNPAKQTFLNYRIPSDKRATILSFQSAVSQMGMILGLFITGIISSNFIDLSSNQLPIRISWILCGIIAIIAAPISIIIKNIETKKVIKNIYCVE</sequence>
<organism evidence="8 9">
    <name type="scientific">Anoxybacter fermentans</name>
    <dbReference type="NCBI Taxonomy" id="1323375"/>
    <lineage>
        <taxon>Bacteria</taxon>
        <taxon>Bacillati</taxon>
        <taxon>Bacillota</taxon>
        <taxon>Clostridia</taxon>
        <taxon>Halanaerobiales</taxon>
        <taxon>Anoxybacter</taxon>
    </lineage>
</organism>
<dbReference type="InterPro" id="IPR005829">
    <property type="entry name" value="Sugar_transporter_CS"/>
</dbReference>
<keyword evidence="2" id="KW-0813">Transport</keyword>
<feature type="domain" description="Major facilitator superfamily (MFS) profile" evidence="7">
    <location>
        <begin position="1"/>
        <end position="402"/>
    </location>
</feature>
<feature type="transmembrane region" description="Helical" evidence="6">
    <location>
        <begin position="135"/>
        <end position="153"/>
    </location>
</feature>
<protein>
    <recommendedName>
        <fullName evidence="7">Major facilitator superfamily (MFS) profile domain-containing protein</fullName>
    </recommendedName>
</protein>
<dbReference type="SUPFAM" id="SSF103473">
    <property type="entry name" value="MFS general substrate transporter"/>
    <property type="match status" value="1"/>
</dbReference>
<evidence type="ECO:0000256" key="6">
    <source>
        <dbReference type="SAM" id="Phobius"/>
    </source>
</evidence>
<feature type="transmembrane region" description="Helical" evidence="6">
    <location>
        <begin position="215"/>
        <end position="235"/>
    </location>
</feature>
<dbReference type="PANTHER" id="PTHR23530:SF1">
    <property type="entry name" value="PERMEASE, MAJOR FACILITATOR SUPERFAMILY-RELATED"/>
    <property type="match status" value="1"/>
</dbReference>
<feature type="transmembrane region" description="Helical" evidence="6">
    <location>
        <begin position="35"/>
        <end position="54"/>
    </location>
</feature>
<feature type="transmembrane region" description="Helical" evidence="6">
    <location>
        <begin position="247"/>
        <end position="272"/>
    </location>
</feature>
<feature type="transmembrane region" description="Helical" evidence="6">
    <location>
        <begin position="374"/>
        <end position="397"/>
    </location>
</feature>
<dbReference type="InterPro" id="IPR036259">
    <property type="entry name" value="MFS_trans_sf"/>
</dbReference>
<dbReference type="InterPro" id="IPR011701">
    <property type="entry name" value="MFS"/>
</dbReference>
<reference evidence="8 9" key="1">
    <citation type="submission" date="2016-07" db="EMBL/GenBank/DDBJ databases">
        <title>Genome and transcriptome analysis of iron-reducing fermentative bacteria Anoxybacter fermentans.</title>
        <authorList>
            <person name="Zeng X."/>
            <person name="Shao Z."/>
        </authorList>
    </citation>
    <scope>NUCLEOTIDE SEQUENCE [LARGE SCALE GENOMIC DNA]</scope>
    <source>
        <strain evidence="8 9">DY22613</strain>
    </source>
</reference>
<keyword evidence="4 6" id="KW-1133">Transmembrane helix</keyword>
<dbReference type="PROSITE" id="PS50850">
    <property type="entry name" value="MFS"/>
    <property type="match status" value="1"/>
</dbReference>
<dbReference type="GO" id="GO:0005886">
    <property type="term" value="C:plasma membrane"/>
    <property type="evidence" value="ECO:0007669"/>
    <property type="project" value="UniProtKB-SubCell"/>
</dbReference>
<name>A0A3S9T323_9FIRM</name>
<accession>A0A3S9T323</accession>
<dbReference type="InterPro" id="IPR020846">
    <property type="entry name" value="MFS_dom"/>
</dbReference>
<dbReference type="Pfam" id="PF07690">
    <property type="entry name" value="MFS_1"/>
    <property type="match status" value="1"/>
</dbReference>
<evidence type="ECO:0000259" key="7">
    <source>
        <dbReference type="PROSITE" id="PS50850"/>
    </source>
</evidence>
<dbReference type="EMBL" id="CP016379">
    <property type="protein sequence ID" value="AZR74939.1"/>
    <property type="molecule type" value="Genomic_DNA"/>
</dbReference>
<dbReference type="Proteomes" id="UP000267250">
    <property type="component" value="Chromosome"/>
</dbReference>
<evidence type="ECO:0000256" key="1">
    <source>
        <dbReference type="ARBA" id="ARBA00004651"/>
    </source>
</evidence>
<feature type="transmembrane region" description="Helical" evidence="6">
    <location>
        <begin position="279"/>
        <end position="296"/>
    </location>
</feature>
<proteinExistence type="predicted"/>
<dbReference type="Gene3D" id="1.20.1250.20">
    <property type="entry name" value="MFS general substrate transporter like domains"/>
    <property type="match status" value="1"/>
</dbReference>
<feature type="transmembrane region" description="Helical" evidence="6">
    <location>
        <begin position="89"/>
        <end position="114"/>
    </location>
</feature>
<feature type="transmembrane region" description="Helical" evidence="6">
    <location>
        <begin position="159"/>
        <end position="179"/>
    </location>
</feature>
<feature type="transmembrane region" description="Helical" evidence="6">
    <location>
        <begin position="302"/>
        <end position="320"/>
    </location>
</feature>
<keyword evidence="5 6" id="KW-0472">Membrane</keyword>
<keyword evidence="9" id="KW-1185">Reference proteome</keyword>
<evidence type="ECO:0000256" key="3">
    <source>
        <dbReference type="ARBA" id="ARBA00022692"/>
    </source>
</evidence>
<keyword evidence="3 6" id="KW-0812">Transmembrane</keyword>
<dbReference type="AlphaFoldDB" id="A0A3S9T323"/>